<comment type="caution">
    <text evidence="2">The sequence shown here is derived from an EMBL/GenBank/DDBJ whole genome shotgun (WGS) entry which is preliminary data.</text>
</comment>
<protein>
    <submittedName>
        <fullName evidence="2">Uncharacterized protein</fullName>
    </submittedName>
</protein>
<gene>
    <name evidence="2" type="ORF">VTK73DRAFT_4564</name>
</gene>
<name>A0ABR3WSL5_9PEZI</name>
<keyword evidence="1" id="KW-0732">Signal</keyword>
<dbReference type="EMBL" id="JAZHXJ010000259">
    <property type="protein sequence ID" value="KAL1866661.1"/>
    <property type="molecule type" value="Genomic_DNA"/>
</dbReference>
<feature type="signal peptide" evidence="1">
    <location>
        <begin position="1"/>
        <end position="18"/>
    </location>
</feature>
<reference evidence="2 3" key="1">
    <citation type="journal article" date="2024" name="Commun. Biol.">
        <title>Comparative genomic analysis of thermophilic fungi reveals convergent evolutionary adaptations and gene losses.</title>
        <authorList>
            <person name="Steindorff A.S."/>
            <person name="Aguilar-Pontes M.V."/>
            <person name="Robinson A.J."/>
            <person name="Andreopoulos B."/>
            <person name="LaButti K."/>
            <person name="Kuo A."/>
            <person name="Mondo S."/>
            <person name="Riley R."/>
            <person name="Otillar R."/>
            <person name="Haridas S."/>
            <person name="Lipzen A."/>
            <person name="Grimwood J."/>
            <person name="Schmutz J."/>
            <person name="Clum A."/>
            <person name="Reid I.D."/>
            <person name="Moisan M.C."/>
            <person name="Butler G."/>
            <person name="Nguyen T.T.M."/>
            <person name="Dewar K."/>
            <person name="Conant G."/>
            <person name="Drula E."/>
            <person name="Henrissat B."/>
            <person name="Hansel C."/>
            <person name="Singer S."/>
            <person name="Hutchinson M.I."/>
            <person name="de Vries R.P."/>
            <person name="Natvig D.O."/>
            <person name="Powell A.J."/>
            <person name="Tsang A."/>
            <person name="Grigoriev I.V."/>
        </authorList>
    </citation>
    <scope>NUCLEOTIDE SEQUENCE [LARGE SCALE GENOMIC DNA]</scope>
    <source>
        <strain evidence="2 3">ATCC 24622</strain>
    </source>
</reference>
<sequence>MLFTKVTFLAIASLLASASPVPGEEGIESNCNDSIGNCYDNGCEGNPTTLVCVAGPYIGCPCGYNCQGKGPCNYDGCNGSNGRCTGNYLGCACY</sequence>
<accession>A0ABR3WSL5</accession>
<evidence type="ECO:0000313" key="2">
    <source>
        <dbReference type="EMBL" id="KAL1866661.1"/>
    </source>
</evidence>
<feature type="chain" id="PRO_5045439083" evidence="1">
    <location>
        <begin position="19"/>
        <end position="94"/>
    </location>
</feature>
<evidence type="ECO:0000313" key="3">
    <source>
        <dbReference type="Proteomes" id="UP001586593"/>
    </source>
</evidence>
<organism evidence="2 3">
    <name type="scientific">Phialemonium thermophilum</name>
    <dbReference type="NCBI Taxonomy" id="223376"/>
    <lineage>
        <taxon>Eukaryota</taxon>
        <taxon>Fungi</taxon>
        <taxon>Dikarya</taxon>
        <taxon>Ascomycota</taxon>
        <taxon>Pezizomycotina</taxon>
        <taxon>Sordariomycetes</taxon>
        <taxon>Sordariomycetidae</taxon>
        <taxon>Cephalothecales</taxon>
        <taxon>Cephalothecaceae</taxon>
        <taxon>Phialemonium</taxon>
    </lineage>
</organism>
<evidence type="ECO:0000256" key="1">
    <source>
        <dbReference type="SAM" id="SignalP"/>
    </source>
</evidence>
<dbReference type="Proteomes" id="UP001586593">
    <property type="component" value="Unassembled WGS sequence"/>
</dbReference>
<proteinExistence type="predicted"/>
<keyword evidence="3" id="KW-1185">Reference proteome</keyword>